<sequence>MRLRAEDVDFLANVKWTIEHGANKAIPGAIESGLGPLDHLPDLEHLRRQIPFALEHITFGLQCLALIHTYRDVLGRTLELNNAIFRTYHRHLTSIVTWATFIIRNIRLIWPTPTDDVHRAVLTVGLALHSLALGTSTYLLDSMIAEDTAVETMFAIIALKCNPWKPWDDAELYITLPNMSGNCPTLTLIDSCCSHDRVAMCEQFDKLIVKYGPEYAANVCENLLARLEFVDKPPYSTSQTPSRNLLYQRFRAVFGIVNCVRDYSQTKDFQRVWYKPETLTRVMAQMRTFKRMAISDRKQDNEAGAGSEFATATYGVWLGALRIEGRSMFFDAAITLFQKGLLHSVMDIMAFDGDLEVGVSTSDMIVALAIHTIFPKTCRALAKFIDGDYARRLRGRLEGVELEKWDTFCDQIHFLLPSASLRVLKGNHGYCSNIDCPNPSPSFVLFCSNCHMCSYCSRQCQKVDWAQRHRVECSEARIHYTDLKRRDIWTTRSMRRFYFSVIEQLFNREWPVTISGLTPMEFATQEPSILLFETTRFPIEARRVPVSHYPFKLPMFKSASYLNQRLLDYFGCLRGDTFPGTRVAEAKFDFADGVDLMVMVKLELEFKGPGEANLYRVKSGFIRIGKWVVEKDDVDEE</sequence>
<dbReference type="InterPro" id="IPR002893">
    <property type="entry name" value="Znf_MYND"/>
</dbReference>
<name>A0A5C3KM96_COPMA</name>
<evidence type="ECO:0000259" key="5">
    <source>
        <dbReference type="PROSITE" id="PS50865"/>
    </source>
</evidence>
<feature type="domain" description="MYND-type" evidence="5">
    <location>
        <begin position="433"/>
        <end position="473"/>
    </location>
</feature>
<protein>
    <recommendedName>
        <fullName evidence="5">MYND-type domain-containing protein</fullName>
    </recommendedName>
</protein>
<dbReference type="Gene3D" id="6.10.140.2220">
    <property type="match status" value="1"/>
</dbReference>
<keyword evidence="7" id="KW-1185">Reference proteome</keyword>
<dbReference type="AlphaFoldDB" id="A0A5C3KM96"/>
<evidence type="ECO:0000256" key="1">
    <source>
        <dbReference type="ARBA" id="ARBA00022723"/>
    </source>
</evidence>
<evidence type="ECO:0000256" key="4">
    <source>
        <dbReference type="PROSITE-ProRule" id="PRU00134"/>
    </source>
</evidence>
<evidence type="ECO:0000313" key="7">
    <source>
        <dbReference type="Proteomes" id="UP000307440"/>
    </source>
</evidence>
<keyword evidence="2 4" id="KW-0863">Zinc-finger</keyword>
<proteinExistence type="predicted"/>
<evidence type="ECO:0000256" key="3">
    <source>
        <dbReference type="ARBA" id="ARBA00022833"/>
    </source>
</evidence>
<keyword evidence="3" id="KW-0862">Zinc</keyword>
<reference evidence="6 7" key="1">
    <citation type="journal article" date="2019" name="Nat. Ecol. Evol.">
        <title>Megaphylogeny resolves global patterns of mushroom evolution.</title>
        <authorList>
            <person name="Varga T."/>
            <person name="Krizsan K."/>
            <person name="Foldi C."/>
            <person name="Dima B."/>
            <person name="Sanchez-Garcia M."/>
            <person name="Sanchez-Ramirez S."/>
            <person name="Szollosi G.J."/>
            <person name="Szarkandi J.G."/>
            <person name="Papp V."/>
            <person name="Albert L."/>
            <person name="Andreopoulos W."/>
            <person name="Angelini C."/>
            <person name="Antonin V."/>
            <person name="Barry K.W."/>
            <person name="Bougher N.L."/>
            <person name="Buchanan P."/>
            <person name="Buyck B."/>
            <person name="Bense V."/>
            <person name="Catcheside P."/>
            <person name="Chovatia M."/>
            <person name="Cooper J."/>
            <person name="Damon W."/>
            <person name="Desjardin D."/>
            <person name="Finy P."/>
            <person name="Geml J."/>
            <person name="Haridas S."/>
            <person name="Hughes K."/>
            <person name="Justo A."/>
            <person name="Karasinski D."/>
            <person name="Kautmanova I."/>
            <person name="Kiss B."/>
            <person name="Kocsube S."/>
            <person name="Kotiranta H."/>
            <person name="LaButti K.M."/>
            <person name="Lechner B.E."/>
            <person name="Liimatainen K."/>
            <person name="Lipzen A."/>
            <person name="Lukacs Z."/>
            <person name="Mihaltcheva S."/>
            <person name="Morgado L.N."/>
            <person name="Niskanen T."/>
            <person name="Noordeloos M.E."/>
            <person name="Ohm R.A."/>
            <person name="Ortiz-Santana B."/>
            <person name="Ovrebo C."/>
            <person name="Racz N."/>
            <person name="Riley R."/>
            <person name="Savchenko A."/>
            <person name="Shiryaev A."/>
            <person name="Soop K."/>
            <person name="Spirin V."/>
            <person name="Szebenyi C."/>
            <person name="Tomsovsky M."/>
            <person name="Tulloss R.E."/>
            <person name="Uehling J."/>
            <person name="Grigoriev I.V."/>
            <person name="Vagvolgyi C."/>
            <person name="Papp T."/>
            <person name="Martin F.M."/>
            <person name="Miettinen O."/>
            <person name="Hibbett D.S."/>
            <person name="Nagy L.G."/>
        </authorList>
    </citation>
    <scope>NUCLEOTIDE SEQUENCE [LARGE SCALE GENOMIC DNA]</scope>
    <source>
        <strain evidence="6 7">CBS 121175</strain>
    </source>
</reference>
<evidence type="ECO:0000256" key="2">
    <source>
        <dbReference type="ARBA" id="ARBA00022771"/>
    </source>
</evidence>
<accession>A0A5C3KM96</accession>
<dbReference type="Proteomes" id="UP000307440">
    <property type="component" value="Unassembled WGS sequence"/>
</dbReference>
<dbReference type="PROSITE" id="PS50865">
    <property type="entry name" value="ZF_MYND_2"/>
    <property type="match status" value="1"/>
</dbReference>
<dbReference type="Pfam" id="PF01753">
    <property type="entry name" value="zf-MYND"/>
    <property type="match status" value="1"/>
</dbReference>
<dbReference type="GO" id="GO:0008270">
    <property type="term" value="F:zinc ion binding"/>
    <property type="evidence" value="ECO:0007669"/>
    <property type="project" value="UniProtKB-KW"/>
</dbReference>
<dbReference type="SUPFAM" id="SSF144232">
    <property type="entry name" value="HIT/MYND zinc finger-like"/>
    <property type="match status" value="1"/>
</dbReference>
<gene>
    <name evidence="6" type="ORF">FA15DRAFT_672661</name>
</gene>
<evidence type="ECO:0000313" key="6">
    <source>
        <dbReference type="EMBL" id="TFK21332.1"/>
    </source>
</evidence>
<dbReference type="OrthoDB" id="3202243at2759"/>
<dbReference type="EMBL" id="ML210271">
    <property type="protein sequence ID" value="TFK21332.1"/>
    <property type="molecule type" value="Genomic_DNA"/>
</dbReference>
<organism evidence="6 7">
    <name type="scientific">Coprinopsis marcescibilis</name>
    <name type="common">Agaric fungus</name>
    <name type="synonym">Psathyrella marcescibilis</name>
    <dbReference type="NCBI Taxonomy" id="230819"/>
    <lineage>
        <taxon>Eukaryota</taxon>
        <taxon>Fungi</taxon>
        <taxon>Dikarya</taxon>
        <taxon>Basidiomycota</taxon>
        <taxon>Agaricomycotina</taxon>
        <taxon>Agaricomycetes</taxon>
        <taxon>Agaricomycetidae</taxon>
        <taxon>Agaricales</taxon>
        <taxon>Agaricineae</taxon>
        <taxon>Psathyrellaceae</taxon>
        <taxon>Coprinopsis</taxon>
    </lineage>
</organism>
<keyword evidence="1" id="KW-0479">Metal-binding</keyword>